<dbReference type="PROSITE" id="PS51352">
    <property type="entry name" value="THIOREDOXIN_2"/>
    <property type="match status" value="1"/>
</dbReference>
<dbReference type="PANTHER" id="PTHR43601">
    <property type="entry name" value="THIOREDOXIN, MITOCHONDRIAL"/>
    <property type="match status" value="1"/>
</dbReference>
<organism evidence="4">
    <name type="scientific">Cyclophora tenuis</name>
    <name type="common">Marine diatom</name>
    <dbReference type="NCBI Taxonomy" id="216820"/>
    <lineage>
        <taxon>Eukaryota</taxon>
        <taxon>Sar</taxon>
        <taxon>Stramenopiles</taxon>
        <taxon>Ochrophyta</taxon>
        <taxon>Bacillariophyta</taxon>
        <taxon>Fragilariophyceae</taxon>
        <taxon>Fragilariophycidae</taxon>
        <taxon>Cyclophorales</taxon>
        <taxon>Cyclophoraceae</taxon>
        <taxon>Cyclophora</taxon>
    </lineage>
</organism>
<dbReference type="EMBL" id="HBFW01004579">
    <property type="protein sequence ID" value="CAD8931916.1"/>
    <property type="molecule type" value="Transcribed_RNA"/>
</dbReference>
<accession>A0A6U1PHE1</accession>
<evidence type="ECO:0000259" key="3">
    <source>
        <dbReference type="PROSITE" id="PS51352"/>
    </source>
</evidence>
<comment type="similarity">
    <text evidence="1">Belongs to the thioredoxin family.</text>
</comment>
<evidence type="ECO:0000256" key="2">
    <source>
        <dbReference type="SAM" id="SignalP"/>
    </source>
</evidence>
<evidence type="ECO:0000256" key="1">
    <source>
        <dbReference type="ARBA" id="ARBA00008987"/>
    </source>
</evidence>
<feature type="signal peptide" evidence="2">
    <location>
        <begin position="1"/>
        <end position="28"/>
    </location>
</feature>
<dbReference type="InterPro" id="IPR013766">
    <property type="entry name" value="Thioredoxin_domain"/>
</dbReference>
<sequence length="238" mass="26695">MSAQQGFTMVKLVVISFILLSSISDTMGFAVSSSQRIAEQRFGVARQSEEPIQPPSLRSKPALSMSSALMERSKAPTFEERMRNVVLGNRKKKKDIANKLPENVEIIRTVDDYKRIVVDEKDRIVVVRFFAPWCKACKAITPFFYRVARQCTDVLFVEVPVTEKTTALHQGLGISKLPFTHIYTPDGGLVEELRITRPYFADFAHKLQSYMVGSCELKDGDTSSPYSPLPADLNQPAS</sequence>
<reference evidence="4" key="1">
    <citation type="submission" date="2021-01" db="EMBL/GenBank/DDBJ databases">
        <authorList>
            <person name="Corre E."/>
            <person name="Pelletier E."/>
            <person name="Niang G."/>
            <person name="Scheremetjew M."/>
            <person name="Finn R."/>
            <person name="Kale V."/>
            <person name="Holt S."/>
            <person name="Cochrane G."/>
            <person name="Meng A."/>
            <person name="Brown T."/>
            <person name="Cohen L."/>
        </authorList>
    </citation>
    <scope>NUCLEOTIDE SEQUENCE</scope>
    <source>
        <strain evidence="4">ECT3854</strain>
    </source>
</reference>
<evidence type="ECO:0000313" key="5">
    <source>
        <dbReference type="EMBL" id="CAD8931917.1"/>
    </source>
</evidence>
<evidence type="ECO:0000313" key="4">
    <source>
        <dbReference type="EMBL" id="CAD8931916.1"/>
    </source>
</evidence>
<dbReference type="SUPFAM" id="SSF52833">
    <property type="entry name" value="Thioredoxin-like"/>
    <property type="match status" value="1"/>
</dbReference>
<dbReference type="CDD" id="cd02947">
    <property type="entry name" value="TRX_family"/>
    <property type="match status" value="1"/>
</dbReference>
<dbReference type="Pfam" id="PF00085">
    <property type="entry name" value="Thioredoxin"/>
    <property type="match status" value="1"/>
</dbReference>
<feature type="chain" id="PRO_5035676937" description="Thioredoxin domain-containing protein" evidence="2">
    <location>
        <begin position="29"/>
        <end position="238"/>
    </location>
</feature>
<dbReference type="GO" id="GO:0045454">
    <property type="term" value="P:cell redox homeostasis"/>
    <property type="evidence" value="ECO:0007669"/>
    <property type="project" value="TreeGrafter"/>
</dbReference>
<dbReference type="PANTHER" id="PTHR43601:SF32">
    <property type="entry name" value="THIOREDOXIN-LIKE 2-2, CHLOROPLASTIC"/>
    <property type="match status" value="1"/>
</dbReference>
<dbReference type="AlphaFoldDB" id="A0A6U1PHE1"/>
<proteinExistence type="inferred from homology"/>
<dbReference type="EMBL" id="HBFW01004580">
    <property type="protein sequence ID" value="CAD8931917.1"/>
    <property type="molecule type" value="Transcribed_RNA"/>
</dbReference>
<protein>
    <recommendedName>
        <fullName evidence="3">Thioredoxin domain-containing protein</fullName>
    </recommendedName>
</protein>
<name>A0A6U1PHE1_CYCTE</name>
<dbReference type="InterPro" id="IPR036249">
    <property type="entry name" value="Thioredoxin-like_sf"/>
</dbReference>
<dbReference type="Gene3D" id="3.40.30.10">
    <property type="entry name" value="Glutaredoxin"/>
    <property type="match status" value="1"/>
</dbReference>
<feature type="domain" description="Thioredoxin" evidence="3">
    <location>
        <begin position="69"/>
        <end position="209"/>
    </location>
</feature>
<keyword evidence="2" id="KW-0732">Signal</keyword>
<gene>
    <name evidence="4" type="ORF">CTEN0397_LOCUS2939</name>
    <name evidence="5" type="ORF">CTEN0397_LOCUS2940</name>
</gene>